<evidence type="ECO:0008006" key="3">
    <source>
        <dbReference type="Google" id="ProtNLM"/>
    </source>
</evidence>
<accession>A0A9P5JZJ9</accession>
<dbReference type="AlphaFoldDB" id="A0A9P5JZJ9"/>
<organism evidence="1 2">
    <name type="scientific">Russula ochroleuca</name>
    <dbReference type="NCBI Taxonomy" id="152965"/>
    <lineage>
        <taxon>Eukaryota</taxon>
        <taxon>Fungi</taxon>
        <taxon>Dikarya</taxon>
        <taxon>Basidiomycota</taxon>
        <taxon>Agaricomycotina</taxon>
        <taxon>Agaricomycetes</taxon>
        <taxon>Russulales</taxon>
        <taxon>Russulaceae</taxon>
        <taxon>Russula</taxon>
    </lineage>
</organism>
<reference evidence="1" key="2">
    <citation type="journal article" date="2020" name="Nat. Commun.">
        <title>Large-scale genome sequencing of mycorrhizal fungi provides insights into the early evolution of symbiotic traits.</title>
        <authorList>
            <person name="Miyauchi S."/>
            <person name="Kiss E."/>
            <person name="Kuo A."/>
            <person name="Drula E."/>
            <person name="Kohler A."/>
            <person name="Sanchez-Garcia M."/>
            <person name="Morin E."/>
            <person name="Andreopoulos B."/>
            <person name="Barry K.W."/>
            <person name="Bonito G."/>
            <person name="Buee M."/>
            <person name="Carver A."/>
            <person name="Chen C."/>
            <person name="Cichocki N."/>
            <person name="Clum A."/>
            <person name="Culley D."/>
            <person name="Crous P.W."/>
            <person name="Fauchery L."/>
            <person name="Girlanda M."/>
            <person name="Hayes R.D."/>
            <person name="Keri Z."/>
            <person name="LaButti K."/>
            <person name="Lipzen A."/>
            <person name="Lombard V."/>
            <person name="Magnuson J."/>
            <person name="Maillard F."/>
            <person name="Murat C."/>
            <person name="Nolan M."/>
            <person name="Ohm R.A."/>
            <person name="Pangilinan J."/>
            <person name="Pereira M.F."/>
            <person name="Perotto S."/>
            <person name="Peter M."/>
            <person name="Pfister S."/>
            <person name="Riley R."/>
            <person name="Sitrit Y."/>
            <person name="Stielow J.B."/>
            <person name="Szollosi G."/>
            <person name="Zifcakova L."/>
            <person name="Stursova M."/>
            <person name="Spatafora J.W."/>
            <person name="Tedersoo L."/>
            <person name="Vaario L.M."/>
            <person name="Yamada A."/>
            <person name="Yan M."/>
            <person name="Wang P."/>
            <person name="Xu J."/>
            <person name="Bruns T."/>
            <person name="Baldrian P."/>
            <person name="Vilgalys R."/>
            <person name="Dunand C."/>
            <person name="Henrissat B."/>
            <person name="Grigoriev I.V."/>
            <person name="Hibbett D."/>
            <person name="Nagy L.G."/>
            <person name="Martin F.M."/>
        </authorList>
    </citation>
    <scope>NUCLEOTIDE SEQUENCE</scope>
    <source>
        <strain evidence="1">Prilba</strain>
    </source>
</reference>
<name>A0A9P5JZJ9_9AGAM</name>
<keyword evidence="2" id="KW-1185">Reference proteome</keyword>
<evidence type="ECO:0000313" key="1">
    <source>
        <dbReference type="EMBL" id="KAF8472352.1"/>
    </source>
</evidence>
<dbReference type="EMBL" id="WHVB01000020">
    <property type="protein sequence ID" value="KAF8472352.1"/>
    <property type="molecule type" value="Genomic_DNA"/>
</dbReference>
<evidence type="ECO:0000313" key="2">
    <source>
        <dbReference type="Proteomes" id="UP000759537"/>
    </source>
</evidence>
<gene>
    <name evidence="1" type="ORF">DFH94DRAFT_766325</name>
</gene>
<dbReference type="OrthoDB" id="3357985at2759"/>
<sequence>MASPFFKDLLSLPQPPDGEIVDGLSVVQLPESLELLTCLISILYPIHTAKPKSYHKVLELLGACQKYDMASVQSSIRAKVKLGEFPAPMGIEAFSAYAIASGKGLIPEMENAARQTLDYPVTFEILGEGL</sequence>
<protein>
    <recommendedName>
        <fullName evidence="3">BTB domain-containing protein</fullName>
    </recommendedName>
</protein>
<proteinExistence type="predicted"/>
<comment type="caution">
    <text evidence="1">The sequence shown here is derived from an EMBL/GenBank/DDBJ whole genome shotgun (WGS) entry which is preliminary data.</text>
</comment>
<reference evidence="1" key="1">
    <citation type="submission" date="2019-10" db="EMBL/GenBank/DDBJ databases">
        <authorList>
            <consortium name="DOE Joint Genome Institute"/>
            <person name="Kuo A."/>
            <person name="Miyauchi S."/>
            <person name="Kiss E."/>
            <person name="Drula E."/>
            <person name="Kohler A."/>
            <person name="Sanchez-Garcia M."/>
            <person name="Andreopoulos B."/>
            <person name="Barry K.W."/>
            <person name="Bonito G."/>
            <person name="Buee M."/>
            <person name="Carver A."/>
            <person name="Chen C."/>
            <person name="Cichocki N."/>
            <person name="Clum A."/>
            <person name="Culley D."/>
            <person name="Crous P.W."/>
            <person name="Fauchery L."/>
            <person name="Girlanda M."/>
            <person name="Hayes R."/>
            <person name="Keri Z."/>
            <person name="LaButti K."/>
            <person name="Lipzen A."/>
            <person name="Lombard V."/>
            <person name="Magnuson J."/>
            <person name="Maillard F."/>
            <person name="Morin E."/>
            <person name="Murat C."/>
            <person name="Nolan M."/>
            <person name="Ohm R."/>
            <person name="Pangilinan J."/>
            <person name="Pereira M."/>
            <person name="Perotto S."/>
            <person name="Peter M."/>
            <person name="Riley R."/>
            <person name="Sitrit Y."/>
            <person name="Stielow B."/>
            <person name="Szollosi G."/>
            <person name="Zifcakova L."/>
            <person name="Stursova M."/>
            <person name="Spatafora J.W."/>
            <person name="Tedersoo L."/>
            <person name="Vaario L.-M."/>
            <person name="Yamada A."/>
            <person name="Yan M."/>
            <person name="Wang P."/>
            <person name="Xu J."/>
            <person name="Bruns T."/>
            <person name="Baldrian P."/>
            <person name="Vilgalys R."/>
            <person name="Henrissat B."/>
            <person name="Grigoriev I.V."/>
            <person name="Hibbett D."/>
            <person name="Nagy L.G."/>
            <person name="Martin F.M."/>
        </authorList>
    </citation>
    <scope>NUCLEOTIDE SEQUENCE</scope>
    <source>
        <strain evidence="1">Prilba</strain>
    </source>
</reference>
<dbReference type="Proteomes" id="UP000759537">
    <property type="component" value="Unassembled WGS sequence"/>
</dbReference>